<dbReference type="AlphaFoldDB" id="A0A6A5Y473"/>
<feature type="compositionally biased region" description="Polar residues" evidence="1">
    <location>
        <begin position="155"/>
        <end position="173"/>
    </location>
</feature>
<dbReference type="PANTHER" id="PTHR38645">
    <property type="entry name" value="CHROMOSOME 9, WHOLE GENOME SHOTGUN SEQUENCE"/>
    <property type="match status" value="1"/>
</dbReference>
<evidence type="ECO:0000256" key="1">
    <source>
        <dbReference type="SAM" id="MobiDB-lite"/>
    </source>
</evidence>
<dbReference type="Proteomes" id="UP000799778">
    <property type="component" value="Unassembled WGS sequence"/>
</dbReference>
<sequence length="260" mass="28364">MDSMRSLNRSLPKTKSLSQASQPDVTQSFRAAALTVTNLYKSAMAEIDKSHAEGYQEALKDILALMDRENLGAREGEGSRIRNWVSERVDGSLPGNSNSDSEEEIMEEKEEKRVRSSSPALERNVSPEESRASESTHADIVHRSDSAPPPLPMEATTTDPESGLPTSMFQFSSPHVWPATPASESPNMDASRRPLATPRRTPRTNRSMQRAAAQNIFSLGNGAGQKRRMMQDFFNIDGLNDRREGGGGGGGGGSKRGRMS</sequence>
<proteinExistence type="predicted"/>
<dbReference type="RefSeq" id="XP_033388714.1">
    <property type="nucleotide sequence ID" value="XM_033524761.1"/>
</dbReference>
<feature type="compositionally biased region" description="Basic and acidic residues" evidence="1">
    <location>
        <begin position="125"/>
        <end position="145"/>
    </location>
</feature>
<reference evidence="2" key="1">
    <citation type="journal article" date="2020" name="Stud. Mycol.">
        <title>101 Dothideomycetes genomes: a test case for predicting lifestyles and emergence of pathogens.</title>
        <authorList>
            <person name="Haridas S."/>
            <person name="Albert R."/>
            <person name="Binder M."/>
            <person name="Bloem J."/>
            <person name="Labutti K."/>
            <person name="Salamov A."/>
            <person name="Andreopoulos B."/>
            <person name="Baker S."/>
            <person name="Barry K."/>
            <person name="Bills G."/>
            <person name="Bluhm B."/>
            <person name="Cannon C."/>
            <person name="Castanera R."/>
            <person name="Culley D."/>
            <person name="Daum C."/>
            <person name="Ezra D."/>
            <person name="Gonzalez J."/>
            <person name="Henrissat B."/>
            <person name="Kuo A."/>
            <person name="Liang C."/>
            <person name="Lipzen A."/>
            <person name="Lutzoni F."/>
            <person name="Magnuson J."/>
            <person name="Mondo S."/>
            <person name="Nolan M."/>
            <person name="Ohm R."/>
            <person name="Pangilinan J."/>
            <person name="Park H.-J."/>
            <person name="Ramirez L."/>
            <person name="Alfaro M."/>
            <person name="Sun H."/>
            <person name="Tritt A."/>
            <person name="Yoshinaga Y."/>
            <person name="Zwiers L.-H."/>
            <person name="Turgeon B."/>
            <person name="Goodwin S."/>
            <person name="Spatafora J."/>
            <person name="Crous P."/>
            <person name="Grigoriev I."/>
        </authorList>
    </citation>
    <scope>NUCLEOTIDE SEQUENCE</scope>
    <source>
        <strain evidence="2">CBS 175.79</strain>
    </source>
</reference>
<dbReference type="GeneID" id="54282158"/>
<feature type="region of interest" description="Disordered" evidence="1">
    <location>
        <begin position="88"/>
        <end position="210"/>
    </location>
</feature>
<dbReference type="PANTHER" id="PTHR38645:SF1">
    <property type="entry name" value="YALI0F12243P"/>
    <property type="match status" value="1"/>
</dbReference>
<evidence type="ECO:0000313" key="3">
    <source>
        <dbReference type="Proteomes" id="UP000799778"/>
    </source>
</evidence>
<dbReference type="EMBL" id="ML978066">
    <property type="protein sequence ID" value="KAF2020375.1"/>
    <property type="molecule type" value="Genomic_DNA"/>
</dbReference>
<accession>A0A6A5Y473</accession>
<dbReference type="OrthoDB" id="21418at2759"/>
<gene>
    <name evidence="2" type="ORF">BU24DRAFT_382242</name>
</gene>
<keyword evidence="3" id="KW-1185">Reference proteome</keyword>
<evidence type="ECO:0000313" key="2">
    <source>
        <dbReference type="EMBL" id="KAF2020375.1"/>
    </source>
</evidence>
<name>A0A6A5Y473_9PLEO</name>
<feature type="region of interest" description="Disordered" evidence="1">
    <location>
        <begin position="237"/>
        <end position="260"/>
    </location>
</feature>
<protein>
    <submittedName>
        <fullName evidence="2">Uncharacterized protein</fullName>
    </submittedName>
</protein>
<feature type="region of interest" description="Disordered" evidence="1">
    <location>
        <begin position="1"/>
        <end position="25"/>
    </location>
</feature>
<organism evidence="2 3">
    <name type="scientific">Aaosphaeria arxii CBS 175.79</name>
    <dbReference type="NCBI Taxonomy" id="1450172"/>
    <lineage>
        <taxon>Eukaryota</taxon>
        <taxon>Fungi</taxon>
        <taxon>Dikarya</taxon>
        <taxon>Ascomycota</taxon>
        <taxon>Pezizomycotina</taxon>
        <taxon>Dothideomycetes</taxon>
        <taxon>Pleosporomycetidae</taxon>
        <taxon>Pleosporales</taxon>
        <taxon>Pleosporales incertae sedis</taxon>
        <taxon>Aaosphaeria</taxon>
    </lineage>
</organism>